<feature type="transmembrane region" description="Helical" evidence="1">
    <location>
        <begin position="12"/>
        <end position="32"/>
    </location>
</feature>
<accession>A0A1X1UYY4</accession>
<keyword evidence="1" id="KW-1133">Transmembrane helix</keyword>
<dbReference type="STRING" id="1260918.AWC06_11310"/>
<feature type="transmembrane region" description="Helical" evidence="1">
    <location>
        <begin position="78"/>
        <end position="97"/>
    </location>
</feature>
<sequence>MTTTSVPTRSRFVMAVLLAFGVYSTLMGLFMLAAPDVFFETLGAFGPRNGHYIFDNASFELPLGLLLLAALRWPAWRVPALAFATLHWALHALSHIVDTGHADGRLVGLLEFVGLALGTILLAVALRNCITADNRGR</sequence>
<dbReference type="OrthoDB" id="3831267at2"/>
<comment type="caution">
    <text evidence="2">The sequence shown here is derived from an EMBL/GenBank/DDBJ whole genome shotgun (WGS) entry which is preliminary data.</text>
</comment>
<keyword evidence="1" id="KW-0812">Transmembrane</keyword>
<evidence type="ECO:0000313" key="2">
    <source>
        <dbReference type="EMBL" id="ORV61961.1"/>
    </source>
</evidence>
<organism evidence="2 3">
    <name type="scientific">Mycobacterium fragae</name>
    <dbReference type="NCBI Taxonomy" id="1260918"/>
    <lineage>
        <taxon>Bacteria</taxon>
        <taxon>Bacillati</taxon>
        <taxon>Actinomycetota</taxon>
        <taxon>Actinomycetes</taxon>
        <taxon>Mycobacteriales</taxon>
        <taxon>Mycobacteriaceae</taxon>
        <taxon>Mycobacterium</taxon>
    </lineage>
</organism>
<dbReference type="RefSeq" id="WP_085195767.1">
    <property type="nucleotide sequence ID" value="NZ_JACKVI010000014.1"/>
</dbReference>
<name>A0A1X1UYY4_9MYCO</name>
<keyword evidence="1" id="KW-0472">Membrane</keyword>
<evidence type="ECO:0000313" key="3">
    <source>
        <dbReference type="Proteomes" id="UP000194000"/>
    </source>
</evidence>
<evidence type="ECO:0008006" key="4">
    <source>
        <dbReference type="Google" id="ProtNLM"/>
    </source>
</evidence>
<dbReference type="EMBL" id="LQOW01000014">
    <property type="protein sequence ID" value="ORV61961.1"/>
    <property type="molecule type" value="Genomic_DNA"/>
</dbReference>
<proteinExistence type="predicted"/>
<gene>
    <name evidence="2" type="ORF">AWC06_11310</name>
</gene>
<feature type="transmembrane region" description="Helical" evidence="1">
    <location>
        <begin position="109"/>
        <end position="130"/>
    </location>
</feature>
<dbReference type="AlphaFoldDB" id="A0A1X1UYY4"/>
<reference evidence="2 3" key="1">
    <citation type="submission" date="2016-01" db="EMBL/GenBank/DDBJ databases">
        <title>The new phylogeny of the genus Mycobacterium.</title>
        <authorList>
            <person name="Tarcisio F."/>
            <person name="Conor M."/>
            <person name="Antonella G."/>
            <person name="Elisabetta G."/>
            <person name="Giulia F.S."/>
            <person name="Sara T."/>
            <person name="Anna F."/>
            <person name="Clotilde B."/>
            <person name="Roberto B."/>
            <person name="Veronica D.S."/>
            <person name="Fabio R."/>
            <person name="Monica P."/>
            <person name="Olivier J."/>
            <person name="Enrico T."/>
            <person name="Nicola S."/>
        </authorList>
    </citation>
    <scope>NUCLEOTIDE SEQUENCE [LARGE SCALE GENOMIC DNA]</scope>
    <source>
        <strain evidence="2 3">DSM 45731</strain>
    </source>
</reference>
<feature type="transmembrane region" description="Helical" evidence="1">
    <location>
        <begin position="52"/>
        <end position="71"/>
    </location>
</feature>
<keyword evidence="3" id="KW-1185">Reference proteome</keyword>
<dbReference type="Proteomes" id="UP000194000">
    <property type="component" value="Unassembled WGS sequence"/>
</dbReference>
<protein>
    <recommendedName>
        <fullName evidence="4">DUF4345 domain-containing protein</fullName>
    </recommendedName>
</protein>
<evidence type="ECO:0000256" key="1">
    <source>
        <dbReference type="SAM" id="Phobius"/>
    </source>
</evidence>